<dbReference type="Proteomes" id="UP000688947">
    <property type="component" value="Unassembled WGS sequence"/>
</dbReference>
<evidence type="ECO:0000313" key="3">
    <source>
        <dbReference type="Proteomes" id="UP000688947"/>
    </source>
</evidence>
<name>A0A8T1TNM3_9STRA</name>
<protein>
    <submittedName>
        <fullName evidence="2">Uncharacterized protein</fullName>
    </submittedName>
</protein>
<evidence type="ECO:0000256" key="1">
    <source>
        <dbReference type="SAM" id="MobiDB-lite"/>
    </source>
</evidence>
<gene>
    <name evidence="2" type="ORF">JG687_00017301</name>
</gene>
<proteinExistence type="predicted"/>
<sequence length="118" mass="13275">SYVVARRKRGRSNIGGTLAKFENHAETEVLLQIMVPKMTSESDGPRICVCNNANANRSLIERVFGEVVIVKQDHFHVILRFTENIKDSAKRVGRQQSSPQQYTTCSQVFGPQKNVKDA</sequence>
<dbReference type="AlphaFoldDB" id="A0A8T1TNM3"/>
<feature type="compositionally biased region" description="Polar residues" evidence="1">
    <location>
        <begin position="94"/>
        <end position="109"/>
    </location>
</feature>
<dbReference type="EMBL" id="JAENGZ010001974">
    <property type="protein sequence ID" value="KAG6945428.1"/>
    <property type="molecule type" value="Genomic_DNA"/>
</dbReference>
<accession>A0A8T1TNM3</accession>
<comment type="caution">
    <text evidence="2">The sequence shown here is derived from an EMBL/GenBank/DDBJ whole genome shotgun (WGS) entry which is preliminary data.</text>
</comment>
<dbReference type="OrthoDB" id="124847at2759"/>
<reference evidence="2" key="1">
    <citation type="submission" date="2021-01" db="EMBL/GenBank/DDBJ databases">
        <title>Phytophthora aleatoria, a newly-described species from Pinus radiata is distinct from Phytophthora cactorum isolates based on comparative genomics.</title>
        <authorList>
            <person name="Mcdougal R."/>
            <person name="Panda P."/>
            <person name="Williams N."/>
            <person name="Studholme D.J."/>
        </authorList>
    </citation>
    <scope>NUCLEOTIDE SEQUENCE</scope>
    <source>
        <strain evidence="2">NZFS 3830</strain>
    </source>
</reference>
<feature type="region of interest" description="Disordered" evidence="1">
    <location>
        <begin position="92"/>
        <end position="118"/>
    </location>
</feature>
<feature type="non-terminal residue" evidence="2">
    <location>
        <position position="1"/>
    </location>
</feature>
<organism evidence="2 3">
    <name type="scientific">Phytophthora cactorum</name>
    <dbReference type="NCBI Taxonomy" id="29920"/>
    <lineage>
        <taxon>Eukaryota</taxon>
        <taxon>Sar</taxon>
        <taxon>Stramenopiles</taxon>
        <taxon>Oomycota</taxon>
        <taxon>Peronosporomycetes</taxon>
        <taxon>Peronosporales</taxon>
        <taxon>Peronosporaceae</taxon>
        <taxon>Phytophthora</taxon>
    </lineage>
</organism>
<evidence type="ECO:0000313" key="2">
    <source>
        <dbReference type="EMBL" id="KAG6945428.1"/>
    </source>
</evidence>